<organism evidence="1 2">
    <name type="scientific">Hymenobacter crusticola</name>
    <dbReference type="NCBI Taxonomy" id="1770526"/>
    <lineage>
        <taxon>Bacteria</taxon>
        <taxon>Pseudomonadati</taxon>
        <taxon>Bacteroidota</taxon>
        <taxon>Cytophagia</taxon>
        <taxon>Cytophagales</taxon>
        <taxon>Hymenobacteraceae</taxon>
        <taxon>Hymenobacter</taxon>
    </lineage>
</organism>
<dbReference type="OrthoDB" id="6043530at2"/>
<gene>
    <name evidence="1" type="ORF">BXP70_22800</name>
</gene>
<dbReference type="RefSeq" id="WP_086596428.1">
    <property type="nucleotide sequence ID" value="NZ_MTSE01000019.1"/>
</dbReference>
<dbReference type="AlphaFoldDB" id="A0A243W7R0"/>
<evidence type="ECO:0000313" key="1">
    <source>
        <dbReference type="EMBL" id="OUJ71002.1"/>
    </source>
</evidence>
<evidence type="ECO:0000313" key="2">
    <source>
        <dbReference type="Proteomes" id="UP000194873"/>
    </source>
</evidence>
<comment type="caution">
    <text evidence="1">The sequence shown here is derived from an EMBL/GenBank/DDBJ whole genome shotgun (WGS) entry which is preliminary data.</text>
</comment>
<reference evidence="1 2" key="1">
    <citation type="submission" date="2017-01" db="EMBL/GenBank/DDBJ databases">
        <title>A new Hymenobacter.</title>
        <authorList>
            <person name="Liang Y."/>
            <person name="Feng F."/>
        </authorList>
    </citation>
    <scope>NUCLEOTIDE SEQUENCE [LARGE SCALE GENOMIC DNA]</scope>
    <source>
        <strain evidence="1">MIMBbqt21</strain>
    </source>
</reference>
<protein>
    <submittedName>
        <fullName evidence="1">Uncharacterized protein</fullName>
    </submittedName>
</protein>
<name>A0A243W7R0_9BACT</name>
<accession>A0A243W7R0</accession>
<keyword evidence="2" id="KW-1185">Reference proteome</keyword>
<dbReference type="Gene3D" id="2.180.10.10">
    <property type="entry name" value="RHS repeat-associated core"/>
    <property type="match status" value="1"/>
</dbReference>
<proteinExistence type="predicted"/>
<sequence length="277" mass="32932">MQYPFTRCQVFQFTGTDSLHQTLALQQQFNRNGQLVSETTYWGSTRWASERSYYKAAVLTKQIMWLPQLDNEKLKTTFAYNTQGQLMREVRFSYEKRRKKGLNKGHGSTGGDVLVKRDFQRRRTKEKTSEISYSYNDCGQLVLYDAPQRHYSTQNRYTWTYDSLGRVDRYTSFDQQQLIWGEHYHYFTDGYQYTQTWFAYDGLPAHLKPEQKGYQPQYTFTTYLDKQKRVVKAVTTNEKAELVSSQVKTYYLDGKLKKAVTLNKQGQPETTLLYYYY</sequence>
<dbReference type="Proteomes" id="UP000194873">
    <property type="component" value="Unassembled WGS sequence"/>
</dbReference>
<dbReference type="EMBL" id="MTSE01000019">
    <property type="protein sequence ID" value="OUJ71002.1"/>
    <property type="molecule type" value="Genomic_DNA"/>
</dbReference>